<evidence type="ECO:0000256" key="1">
    <source>
        <dbReference type="SAM" id="Phobius"/>
    </source>
</evidence>
<dbReference type="EMBL" id="CAJJDP010000018">
    <property type="protein sequence ID" value="CAD8146544.1"/>
    <property type="molecule type" value="Genomic_DNA"/>
</dbReference>
<protein>
    <submittedName>
        <fullName evidence="2">Uncharacterized protein</fullName>
    </submittedName>
</protein>
<evidence type="ECO:0000313" key="3">
    <source>
        <dbReference type="Proteomes" id="UP000683925"/>
    </source>
</evidence>
<accession>A0A8S1T6B9</accession>
<evidence type="ECO:0000313" key="2">
    <source>
        <dbReference type="EMBL" id="CAD8146544.1"/>
    </source>
</evidence>
<gene>
    <name evidence="2" type="ORF">POCTA_138.1.T0180356</name>
</gene>
<proteinExistence type="predicted"/>
<reference evidence="2" key="1">
    <citation type="submission" date="2021-01" db="EMBL/GenBank/DDBJ databases">
        <authorList>
            <consortium name="Genoscope - CEA"/>
            <person name="William W."/>
        </authorList>
    </citation>
    <scope>NUCLEOTIDE SEQUENCE</scope>
</reference>
<dbReference type="AlphaFoldDB" id="A0A8S1T6B9"/>
<keyword evidence="3" id="KW-1185">Reference proteome</keyword>
<keyword evidence="1" id="KW-0812">Transmembrane</keyword>
<keyword evidence="1" id="KW-0472">Membrane</keyword>
<organism evidence="2 3">
    <name type="scientific">Paramecium octaurelia</name>
    <dbReference type="NCBI Taxonomy" id="43137"/>
    <lineage>
        <taxon>Eukaryota</taxon>
        <taxon>Sar</taxon>
        <taxon>Alveolata</taxon>
        <taxon>Ciliophora</taxon>
        <taxon>Intramacronucleata</taxon>
        <taxon>Oligohymenophorea</taxon>
        <taxon>Peniculida</taxon>
        <taxon>Parameciidae</taxon>
        <taxon>Paramecium</taxon>
    </lineage>
</organism>
<feature type="transmembrane region" description="Helical" evidence="1">
    <location>
        <begin position="41"/>
        <end position="59"/>
    </location>
</feature>
<keyword evidence="1" id="KW-1133">Transmembrane helix</keyword>
<comment type="caution">
    <text evidence="2">The sequence shown here is derived from an EMBL/GenBank/DDBJ whole genome shotgun (WGS) entry which is preliminary data.</text>
</comment>
<dbReference type="Proteomes" id="UP000683925">
    <property type="component" value="Unassembled WGS sequence"/>
</dbReference>
<name>A0A8S1T6B9_PAROT</name>
<sequence length="89" mass="10518">MEILNNKRIYKGVIFRSHIKQTCIYKVDLIYKLITSRIFNCFRFLAIVFLFAYITKGLLSIEEGIDQQQILNDMMEPNINIKFIINAVI</sequence>